<evidence type="ECO:0000313" key="1">
    <source>
        <dbReference type="EMBL" id="AZG78448.1"/>
    </source>
</evidence>
<dbReference type="AlphaFoldDB" id="A0A3G8MCB4"/>
<protein>
    <submittedName>
        <fullName evidence="1">Uncharacterized protein</fullName>
    </submittedName>
</protein>
<proteinExistence type="predicted"/>
<evidence type="ECO:0000313" key="2">
    <source>
        <dbReference type="Proteomes" id="UP000273982"/>
    </source>
</evidence>
<sequence length="64" mass="6772">MVAFSLALSACQSTGGGCPPLVAYSLEEQKIAAKQLRALPQNAPLAAMIVDYKKMRDACRASES</sequence>
<organism evidence="1 2">
    <name type="scientific">Methylocystis rosea</name>
    <dbReference type="NCBI Taxonomy" id="173366"/>
    <lineage>
        <taxon>Bacteria</taxon>
        <taxon>Pseudomonadati</taxon>
        <taxon>Pseudomonadota</taxon>
        <taxon>Alphaproteobacteria</taxon>
        <taxon>Hyphomicrobiales</taxon>
        <taxon>Methylocystaceae</taxon>
        <taxon>Methylocystis</taxon>
    </lineage>
</organism>
<dbReference type="Proteomes" id="UP000273982">
    <property type="component" value="Chromosome"/>
</dbReference>
<gene>
    <name evidence="1" type="ORF">EHO51_01225</name>
</gene>
<reference evidence="1 2" key="1">
    <citation type="submission" date="2018-11" db="EMBL/GenBank/DDBJ databases">
        <title>Genome squencing of methanotrophic bacteria isolated from alkaline groundwater in Korea.</title>
        <authorList>
            <person name="Nguyen L.N."/>
        </authorList>
    </citation>
    <scope>NUCLEOTIDE SEQUENCE [LARGE SCALE GENOMIC DNA]</scope>
    <source>
        <strain evidence="1 2">GW6</strain>
    </source>
</reference>
<name>A0A3G8MCB4_9HYPH</name>
<accession>A0A3G8MCB4</accession>
<dbReference type="EMBL" id="CP034086">
    <property type="protein sequence ID" value="AZG78448.1"/>
    <property type="molecule type" value="Genomic_DNA"/>
</dbReference>
<dbReference type="KEGG" id="mros:EHO51_01225"/>
<dbReference type="RefSeq" id="WP_124739988.1">
    <property type="nucleotide sequence ID" value="NZ_CP034086.1"/>
</dbReference>